<accession>A0A3S5FDZ2</accession>
<evidence type="ECO:0000313" key="3">
    <source>
        <dbReference type="Proteomes" id="UP000784294"/>
    </source>
</evidence>
<protein>
    <submittedName>
        <fullName evidence="2">Uncharacterized protein</fullName>
    </submittedName>
</protein>
<feature type="compositionally biased region" description="Low complexity" evidence="1">
    <location>
        <begin position="45"/>
        <end position="55"/>
    </location>
</feature>
<reference evidence="2" key="1">
    <citation type="submission" date="2018-11" db="EMBL/GenBank/DDBJ databases">
        <authorList>
            <consortium name="Pathogen Informatics"/>
        </authorList>
    </citation>
    <scope>NUCLEOTIDE SEQUENCE</scope>
</reference>
<feature type="region of interest" description="Disordered" evidence="1">
    <location>
        <begin position="281"/>
        <end position="336"/>
    </location>
</feature>
<dbReference type="Proteomes" id="UP000784294">
    <property type="component" value="Unassembled WGS sequence"/>
</dbReference>
<name>A0A3S5FDZ2_9PLAT</name>
<feature type="compositionally biased region" description="Basic and acidic residues" evidence="1">
    <location>
        <begin position="31"/>
        <end position="43"/>
    </location>
</feature>
<dbReference type="EMBL" id="CAAALY010054416">
    <property type="protein sequence ID" value="VEL22043.1"/>
    <property type="molecule type" value="Genomic_DNA"/>
</dbReference>
<gene>
    <name evidence="2" type="ORF">PXEA_LOCUS15483</name>
</gene>
<dbReference type="AlphaFoldDB" id="A0A3S5FDZ2"/>
<feature type="compositionally biased region" description="Polar residues" evidence="1">
    <location>
        <begin position="313"/>
        <end position="336"/>
    </location>
</feature>
<comment type="caution">
    <text evidence="2">The sequence shown here is derived from an EMBL/GenBank/DDBJ whole genome shotgun (WGS) entry which is preliminary data.</text>
</comment>
<evidence type="ECO:0000313" key="2">
    <source>
        <dbReference type="EMBL" id="VEL22043.1"/>
    </source>
</evidence>
<feature type="compositionally biased region" description="Low complexity" evidence="1">
    <location>
        <begin position="281"/>
        <end position="295"/>
    </location>
</feature>
<feature type="non-terminal residue" evidence="2">
    <location>
        <position position="336"/>
    </location>
</feature>
<evidence type="ECO:0000256" key="1">
    <source>
        <dbReference type="SAM" id="MobiDB-lite"/>
    </source>
</evidence>
<keyword evidence="3" id="KW-1185">Reference proteome</keyword>
<sequence>MLCTYSIIARPSISPLNALVAPRPPQPVLQHLKEEESEEEKKARGSSSSSSTSNSLNTKVFPSSPIPLITTTLTLPSPTNEEATFAGLELEEDGVLCEGESDEQDKEADNFYPDEVSSRARLSGAFTLTVPTLESASSKDLLRISRLRRKSLQTLGHGQLESPTLPRYSTNSQYLARNSSDLSSFGPASDGATSYAPFALNGVTRSDLLVLETSVTRRMVDLQQGVKEQILGLSDKIVALERQVSLLADHLAAKEQRNDARPSAFWPSDLAPLQASARLQPPLLLPRQPISSQVRPSRRPAPLSPLPSLKRSVQSVWPVSGSGLPTSEYPQTTGPP</sequence>
<organism evidence="2 3">
    <name type="scientific">Protopolystoma xenopodis</name>
    <dbReference type="NCBI Taxonomy" id="117903"/>
    <lineage>
        <taxon>Eukaryota</taxon>
        <taxon>Metazoa</taxon>
        <taxon>Spiralia</taxon>
        <taxon>Lophotrochozoa</taxon>
        <taxon>Platyhelminthes</taxon>
        <taxon>Monogenea</taxon>
        <taxon>Polyopisthocotylea</taxon>
        <taxon>Polystomatidea</taxon>
        <taxon>Polystomatidae</taxon>
        <taxon>Protopolystoma</taxon>
    </lineage>
</organism>
<feature type="region of interest" description="Disordered" evidence="1">
    <location>
        <begin position="17"/>
        <end position="60"/>
    </location>
</feature>
<proteinExistence type="predicted"/>